<dbReference type="KEGG" id="cmv:CMUST_05550"/>
<reference evidence="3" key="2">
    <citation type="submission" date="2015-05" db="EMBL/GenBank/DDBJ databases">
        <title>Complete genome sequence of Corynebacterium mustelae DSM 45274, isolated from various tissues of a male ferret with lethal sepsis.</title>
        <authorList>
            <person name="Ruckert C."/>
            <person name="Albersmeier A."/>
            <person name="Winkler A."/>
            <person name="Tauch A."/>
        </authorList>
    </citation>
    <scope>NUCLEOTIDE SEQUENCE [LARGE SCALE GENOMIC DNA]</scope>
    <source>
        <strain evidence="3">DSM 45274</strain>
    </source>
</reference>
<dbReference type="EMBL" id="CP011542">
    <property type="protein sequence ID" value="AKK05446.1"/>
    <property type="molecule type" value="Genomic_DNA"/>
</dbReference>
<evidence type="ECO:0000256" key="1">
    <source>
        <dbReference type="SAM" id="SignalP"/>
    </source>
</evidence>
<evidence type="ECO:0000313" key="2">
    <source>
        <dbReference type="EMBL" id="AKK05446.1"/>
    </source>
</evidence>
<dbReference type="Proteomes" id="UP000035199">
    <property type="component" value="Chromosome"/>
</dbReference>
<accession>A0A0G3GW86</accession>
<organism evidence="2 3">
    <name type="scientific">Corynebacterium mustelae</name>
    <dbReference type="NCBI Taxonomy" id="571915"/>
    <lineage>
        <taxon>Bacteria</taxon>
        <taxon>Bacillati</taxon>
        <taxon>Actinomycetota</taxon>
        <taxon>Actinomycetes</taxon>
        <taxon>Mycobacteriales</taxon>
        <taxon>Corynebacteriaceae</taxon>
        <taxon>Corynebacterium</taxon>
    </lineage>
</organism>
<dbReference type="STRING" id="571915.CMUST_05550"/>
<feature type="chain" id="PRO_5002554605" description="DUF732 domain-containing protein" evidence="1">
    <location>
        <begin position="26"/>
        <end position="154"/>
    </location>
</feature>
<evidence type="ECO:0008006" key="4">
    <source>
        <dbReference type="Google" id="ProtNLM"/>
    </source>
</evidence>
<protein>
    <recommendedName>
        <fullName evidence="4">DUF732 domain-containing protein</fullName>
    </recommendedName>
</protein>
<gene>
    <name evidence="2" type="ORF">CMUST_05550</name>
</gene>
<proteinExistence type="predicted"/>
<dbReference type="PATRIC" id="fig|571915.4.peg.1175"/>
<name>A0A0G3GW86_9CORY</name>
<feature type="signal peptide" evidence="1">
    <location>
        <begin position="1"/>
        <end position="25"/>
    </location>
</feature>
<keyword evidence="1" id="KW-0732">Signal</keyword>
<dbReference type="RefSeq" id="WP_047261660.1">
    <property type="nucleotide sequence ID" value="NZ_CP011542.1"/>
</dbReference>
<reference evidence="2 3" key="1">
    <citation type="journal article" date="2015" name="Genome Announc.">
        <title>Complete Genome Sequence of the Type Strain Corynebacterium mustelae DSM 45274, Isolated from Various Tissues of a Male Ferret with Lethal Sepsis.</title>
        <authorList>
            <person name="Ruckert C."/>
            <person name="Eimer J."/>
            <person name="Winkler A."/>
            <person name="Tauch A."/>
        </authorList>
    </citation>
    <scope>NUCLEOTIDE SEQUENCE [LARGE SCALE GENOMIC DNA]</scope>
    <source>
        <strain evidence="2 3">DSM 45274</strain>
    </source>
</reference>
<sequence length="154" mass="16278">MKLAKTIVTLALSVTLIQGVPTAKAAEQPASEATATGSSQLGSSAVLGNLLTDFDREQGVFSYHTVFRILSKFVPGLTDRQRDAFRYGPTTAEQAQACKDRHADAIAAGTDAATLPCSISEISYEEYSDAQRAIGAALSLSSDAFNKPEKPHAD</sequence>
<evidence type="ECO:0000313" key="3">
    <source>
        <dbReference type="Proteomes" id="UP000035199"/>
    </source>
</evidence>
<dbReference type="AlphaFoldDB" id="A0A0G3GW86"/>
<keyword evidence="3" id="KW-1185">Reference proteome</keyword>